<dbReference type="GO" id="GO:0098552">
    <property type="term" value="C:side of membrane"/>
    <property type="evidence" value="ECO:0007669"/>
    <property type="project" value="UniProtKB-KW"/>
</dbReference>
<name>W6MIY6_9ASCO</name>
<evidence type="ECO:0000313" key="12">
    <source>
        <dbReference type="EMBL" id="CDK26464.1"/>
    </source>
</evidence>
<dbReference type="GO" id="GO:0009277">
    <property type="term" value="C:fungal-type cell wall"/>
    <property type="evidence" value="ECO:0007669"/>
    <property type="project" value="EnsemblFungi"/>
</dbReference>
<dbReference type="PANTHER" id="PTHR31468:SF5">
    <property type="entry name" value="1,3-BETA-GLUCANOSYLTRANSFERASE GAS5"/>
    <property type="match status" value="1"/>
</dbReference>
<keyword evidence="5 10" id="KW-0808">Transferase</keyword>
<dbReference type="GO" id="GO:0042124">
    <property type="term" value="F:1,3-beta-glucanosyltransferase activity"/>
    <property type="evidence" value="ECO:0007669"/>
    <property type="project" value="EnsemblFungi"/>
</dbReference>
<dbReference type="InterPro" id="IPR017853">
    <property type="entry name" value="GH"/>
</dbReference>
<dbReference type="SUPFAM" id="SSF51445">
    <property type="entry name" value="(Trans)glycosidases"/>
    <property type="match status" value="1"/>
</dbReference>
<keyword evidence="13" id="KW-1185">Reference proteome</keyword>
<evidence type="ECO:0000256" key="1">
    <source>
        <dbReference type="ARBA" id="ARBA00004196"/>
    </source>
</evidence>
<dbReference type="PANTHER" id="PTHR31468">
    <property type="entry name" value="1,3-BETA-GLUCANOSYLTRANSFERASE GAS1"/>
    <property type="match status" value="1"/>
</dbReference>
<evidence type="ECO:0000256" key="8">
    <source>
        <dbReference type="ARBA" id="ARBA00023180"/>
    </source>
</evidence>
<keyword evidence="4 10" id="KW-0336">GPI-anchor</keyword>
<dbReference type="RefSeq" id="XP_022458467.1">
    <property type="nucleotide sequence ID" value="XM_022602688.1"/>
</dbReference>
<evidence type="ECO:0000256" key="11">
    <source>
        <dbReference type="SAM" id="MobiDB-lite"/>
    </source>
</evidence>
<feature type="chain" id="PRO_5005151019" description="1,3-beta-glucanosyltransferase" evidence="10">
    <location>
        <begin position="21"/>
        <end position="456"/>
    </location>
</feature>
<protein>
    <recommendedName>
        <fullName evidence="10">1,3-beta-glucanosyltransferase</fullName>
        <ecNumber evidence="10">2.4.1.-</ecNumber>
    </recommendedName>
</protein>
<dbReference type="EMBL" id="HG793127">
    <property type="protein sequence ID" value="CDK26464.1"/>
    <property type="molecule type" value="Genomic_DNA"/>
</dbReference>
<dbReference type="GO" id="GO:0071970">
    <property type="term" value="P:fungal-type cell wall (1-&gt;3)-beta-D-glucan biosynthetic process"/>
    <property type="evidence" value="ECO:0007669"/>
    <property type="project" value="TreeGrafter"/>
</dbReference>
<dbReference type="OrthoDB" id="421038at2759"/>
<dbReference type="AlphaFoldDB" id="W6MIY6"/>
<organism evidence="12 13">
    <name type="scientific">Kuraishia capsulata CBS 1993</name>
    <dbReference type="NCBI Taxonomy" id="1382522"/>
    <lineage>
        <taxon>Eukaryota</taxon>
        <taxon>Fungi</taxon>
        <taxon>Dikarya</taxon>
        <taxon>Ascomycota</taxon>
        <taxon>Saccharomycotina</taxon>
        <taxon>Pichiomycetes</taxon>
        <taxon>Pichiales</taxon>
        <taxon>Pichiaceae</taxon>
        <taxon>Kuraishia</taxon>
    </lineage>
</organism>
<dbReference type="GeneID" id="34519855"/>
<evidence type="ECO:0000256" key="7">
    <source>
        <dbReference type="ARBA" id="ARBA00023136"/>
    </source>
</evidence>
<evidence type="ECO:0000256" key="9">
    <source>
        <dbReference type="ARBA" id="ARBA00023288"/>
    </source>
</evidence>
<dbReference type="Pfam" id="PF03198">
    <property type="entry name" value="Glyco_hydro_72"/>
    <property type="match status" value="1"/>
</dbReference>
<keyword evidence="6 10" id="KW-0732">Signal</keyword>
<keyword evidence="7 10" id="KW-0472">Membrane</keyword>
<feature type="signal peptide" evidence="10">
    <location>
        <begin position="1"/>
        <end position="20"/>
    </location>
</feature>
<dbReference type="EC" id="2.4.1.-" evidence="10"/>
<dbReference type="GO" id="GO:0031505">
    <property type="term" value="P:fungal-type cell wall organization"/>
    <property type="evidence" value="ECO:0007669"/>
    <property type="project" value="TreeGrafter"/>
</dbReference>
<sequence length="456" mass="48874">MLSLIRFAFVFSALLGLAQAALHPIEVKGNAFFNSKSGDRFFIRGVDYQPGGSSNLTDPLADEDVCSRDVPYFKDLGINTIRVYSVDNSADHDACMKLLDDAGIYLLLDVNTPDASISRLDPGCSYNSDYLQNVFATIDAFESYDNVLGFFAGNEVINNVDTLFAAPYVKAVVRDMKKYIKARSYRSIPVGYSSADIASVRVELAHYFNCGNDTNARVDMFGINDYSWCGHSSFSVSGYSEKVSLYEGYSVPMFLSEYGCNEVSGARPFTEVGSIYSTQMSGVFSGGLVYEYSEEGSNYGLVTIDGDSVTTSTDFDNLKSELNSTSNPSGDGGYSKSNSISSCPTDWNFTIAVPDTPDGAETYFKNGAGTPLGFDVGDTQGSCDDDVTLITTTNVKTTSSKTKSVSKTTTTKESSSSSTATSTSTTTSSSSKAMAAAAEYGSLATLFTVLCSVLLL</sequence>
<dbReference type="HOGENOM" id="CLU_021855_1_0_1"/>
<evidence type="ECO:0000256" key="6">
    <source>
        <dbReference type="ARBA" id="ARBA00022729"/>
    </source>
</evidence>
<reference evidence="12" key="1">
    <citation type="submission" date="2013-12" db="EMBL/GenBank/DDBJ databases">
        <authorList>
            <person name="Genoscope - CEA"/>
        </authorList>
    </citation>
    <scope>NUCLEOTIDE SEQUENCE</scope>
    <source>
        <strain evidence="12">CBS 1993</strain>
    </source>
</reference>
<dbReference type="GO" id="GO:0005886">
    <property type="term" value="C:plasma membrane"/>
    <property type="evidence" value="ECO:0007669"/>
    <property type="project" value="UniProtKB-SubCell"/>
</dbReference>
<dbReference type="Gene3D" id="3.20.20.80">
    <property type="entry name" value="Glycosidases"/>
    <property type="match status" value="1"/>
</dbReference>
<evidence type="ECO:0000256" key="10">
    <source>
        <dbReference type="RuleBase" id="RU361209"/>
    </source>
</evidence>
<accession>W6MIY6</accession>
<comment type="subcellular location">
    <subcellularLocation>
        <location evidence="1">Cell envelope</location>
    </subcellularLocation>
    <subcellularLocation>
        <location evidence="10">Cell membrane</location>
        <topology evidence="10">Lipid-anchor</topology>
        <topology evidence="10">GPI-anchor</topology>
    </subcellularLocation>
    <subcellularLocation>
        <location evidence="2">Membrane</location>
        <topology evidence="2">Lipid-anchor</topology>
        <topology evidence="2">GPI-anchor</topology>
    </subcellularLocation>
</comment>
<evidence type="ECO:0000256" key="3">
    <source>
        <dbReference type="ARBA" id="ARBA00007528"/>
    </source>
</evidence>
<evidence type="ECO:0000256" key="2">
    <source>
        <dbReference type="ARBA" id="ARBA00004589"/>
    </source>
</evidence>
<evidence type="ECO:0000256" key="4">
    <source>
        <dbReference type="ARBA" id="ARBA00022622"/>
    </source>
</evidence>
<proteinExistence type="inferred from homology"/>
<comment type="function">
    <text evidence="10">Splits internally a 1,3-beta-glucan molecule and transfers the newly generated reducing end (the donor) to the non-reducing end of another 1,3-beta-glucan molecule (the acceptor) forming a 1,3-beta linkage, resulting in the elongation of 1,3-beta-glucan chains in the cell wall.</text>
</comment>
<dbReference type="Proteomes" id="UP000019384">
    <property type="component" value="Unassembled WGS sequence"/>
</dbReference>
<evidence type="ECO:0000256" key="5">
    <source>
        <dbReference type="ARBA" id="ARBA00022679"/>
    </source>
</evidence>
<reference evidence="12" key="2">
    <citation type="submission" date="2014-02" db="EMBL/GenBank/DDBJ databases">
        <title>Complete DNA sequence of /Kuraishia capsulata/ illustrates novel genomic features among budding yeasts (/Saccharomycotina/).</title>
        <authorList>
            <person name="Morales L."/>
            <person name="Noel B."/>
            <person name="Porcel B."/>
            <person name="Marcet-Houben M."/>
            <person name="Hullo M-F."/>
            <person name="Sacerdot C."/>
            <person name="Tekaia F."/>
            <person name="Leh-Louis V."/>
            <person name="Despons L."/>
            <person name="Khanna V."/>
            <person name="Aury J-M."/>
            <person name="Barbe V."/>
            <person name="Couloux A."/>
            <person name="Labadie K."/>
            <person name="Pelletier E."/>
            <person name="Souciet J-L."/>
            <person name="Boekhout T."/>
            <person name="Gabaldon T."/>
            <person name="Wincker P."/>
            <person name="Dujon B."/>
        </authorList>
    </citation>
    <scope>NUCLEOTIDE SEQUENCE</scope>
    <source>
        <strain evidence="12">CBS 1993</strain>
    </source>
</reference>
<keyword evidence="8" id="KW-0325">Glycoprotein</keyword>
<feature type="region of interest" description="Disordered" evidence="11">
    <location>
        <begin position="400"/>
        <end position="428"/>
    </location>
</feature>
<dbReference type="FunFam" id="3.20.20.80:FF:000032">
    <property type="entry name" value="1,3-beta-glucanosyltransferase"/>
    <property type="match status" value="1"/>
</dbReference>
<comment type="similarity">
    <text evidence="3 10">Belongs to the glycosyl hydrolase 72 family.</text>
</comment>
<dbReference type="InterPro" id="IPR004886">
    <property type="entry name" value="Glucanosyltransferase"/>
</dbReference>
<keyword evidence="9 10" id="KW-0449">Lipoprotein</keyword>
<dbReference type="STRING" id="1382522.W6MIY6"/>
<gene>
    <name evidence="12" type="ORF">KUCA_T00002436001</name>
</gene>
<evidence type="ECO:0000313" key="13">
    <source>
        <dbReference type="Proteomes" id="UP000019384"/>
    </source>
</evidence>